<dbReference type="GO" id="GO:0000981">
    <property type="term" value="F:DNA-binding transcription factor activity, RNA polymerase II-specific"/>
    <property type="evidence" value="ECO:0007669"/>
    <property type="project" value="InterPro"/>
</dbReference>
<proteinExistence type="predicted"/>
<dbReference type="GO" id="GO:0008270">
    <property type="term" value="F:zinc ion binding"/>
    <property type="evidence" value="ECO:0007669"/>
    <property type="project" value="InterPro"/>
</dbReference>
<dbReference type="AlphaFoldDB" id="A0A420IK79"/>
<feature type="domain" description="Zn(2)-C6 fungal-type" evidence="7">
    <location>
        <begin position="117"/>
        <end position="151"/>
    </location>
</feature>
<dbReference type="Pfam" id="PF04082">
    <property type="entry name" value="Fungal_trans"/>
    <property type="match status" value="1"/>
</dbReference>
<keyword evidence="9" id="KW-1185">Reference proteome</keyword>
<accession>A0A420IK79</accession>
<comment type="caution">
    <text evidence="8">The sequence shown here is derived from an EMBL/GenBank/DDBJ whole genome shotgun (WGS) entry which is preliminary data.</text>
</comment>
<dbReference type="InterPro" id="IPR050797">
    <property type="entry name" value="Carb_Metab_Trans_Reg"/>
</dbReference>
<dbReference type="PANTHER" id="PTHR31668:SF26">
    <property type="entry name" value="GLUCOSE TRANSPORT TRANSCRIPTION REGULATOR RGT1-RELATED"/>
    <property type="match status" value="1"/>
</dbReference>
<dbReference type="Pfam" id="PF00172">
    <property type="entry name" value="Zn_clus"/>
    <property type="match status" value="1"/>
</dbReference>
<dbReference type="EMBL" id="MCBQ01008729">
    <property type="protein sequence ID" value="RKF74933.1"/>
    <property type="molecule type" value="Genomic_DNA"/>
</dbReference>
<dbReference type="InterPro" id="IPR036864">
    <property type="entry name" value="Zn2-C6_fun-type_DNA-bd_sf"/>
</dbReference>
<evidence type="ECO:0000256" key="2">
    <source>
        <dbReference type="ARBA" id="ARBA00023015"/>
    </source>
</evidence>
<dbReference type="PANTHER" id="PTHR31668">
    <property type="entry name" value="GLUCOSE TRANSPORT TRANSCRIPTION REGULATOR RGT1-RELATED-RELATED"/>
    <property type="match status" value="1"/>
</dbReference>
<dbReference type="Gene3D" id="4.10.240.10">
    <property type="entry name" value="Zn(2)-C6 fungal-type DNA-binding domain"/>
    <property type="match status" value="1"/>
</dbReference>
<organism evidence="8 9">
    <name type="scientific">Golovinomyces cichoracearum</name>
    <dbReference type="NCBI Taxonomy" id="62708"/>
    <lineage>
        <taxon>Eukaryota</taxon>
        <taxon>Fungi</taxon>
        <taxon>Dikarya</taxon>
        <taxon>Ascomycota</taxon>
        <taxon>Pezizomycotina</taxon>
        <taxon>Leotiomycetes</taxon>
        <taxon>Erysiphales</taxon>
        <taxon>Erysiphaceae</taxon>
        <taxon>Golovinomyces</taxon>
    </lineage>
</organism>
<protein>
    <submittedName>
        <fullName evidence="8">Putative transcriptional regulatory protein</fullName>
    </submittedName>
</protein>
<dbReference type="PROSITE" id="PS50048">
    <property type="entry name" value="ZN2_CY6_FUNGAL_2"/>
    <property type="match status" value="1"/>
</dbReference>
<dbReference type="PROSITE" id="PS00463">
    <property type="entry name" value="ZN2_CY6_FUNGAL_1"/>
    <property type="match status" value="1"/>
</dbReference>
<sequence length="748" mass="83311">MQSYPSPSAAAANNGCPFYTSGNNQNSSLQNPDELQLSAQLTTNIAPMMGVAPNGAMSESQVSRGQSRGNLVHQFDNEHDQHAHLQQSPGSLDQLGGHYGTRDGSLAPRKRTKVSRACDECRRKKIRCDATTDQNDVHCSNCKRVGARCQFSRVPMKRGPSKGYIKELADRLHTLEGAMHSGEMTHQFLPQHENSLQRRESENYSPPPSIDNFSRKRRISATTDFGPYLAQKPLASWNSVPQDASRHLAQSSSGLVSSQTAPSGTNAFQEATNSPTSLQTAIWRNEPAQFRHLSDAVEDLANHQVSLKRDFEIENTILDAYYKLIQPTYCLLPFNKEKISTQLAHCPASLNDAMQEAMTIAVNSFQKDNPSPAIDTVNARRAMQYILVSSLEDTTSRHLRVNLVFLQTMLLLAIAVENNALHHPKISGSFSHSVWISSTISLAYAIKLFRLKPKKLKDTNIDADENVARRLWWSMYIMDRWNSAGTSSPVLIPDTASVLYPDDLPLLGDALWNLARLSTILGHLSTINTVSNTLPPLSVPLASAYGATVKGELERVRENFLSNDCHPLVLMAYWHLRILVELQLVDSEPNDLIDIAAKAINHLSHNFDLDSPLKYHFILLIILTLIDLLDYEMTRSQSEIQIEIILEKNLISADWEAVVRAMLTKRKNLSSNTPPQILSTDVDHNIEIDNLVRLADLATAAGAKRESGMSTGNAETLTTSSPFRYYSWLRQQVRNGFLNVLKQELAQG</sequence>
<keyword evidence="3" id="KW-0238">DNA-binding</keyword>
<name>A0A420IK79_9PEZI</name>
<dbReference type="SMART" id="SM00066">
    <property type="entry name" value="GAL4"/>
    <property type="match status" value="1"/>
</dbReference>
<dbReference type="Proteomes" id="UP000283383">
    <property type="component" value="Unassembled WGS sequence"/>
</dbReference>
<keyword evidence="1" id="KW-0479">Metal-binding</keyword>
<dbReference type="CDD" id="cd00067">
    <property type="entry name" value="GAL4"/>
    <property type="match status" value="1"/>
</dbReference>
<feature type="region of interest" description="Disordered" evidence="6">
    <location>
        <begin position="248"/>
        <end position="273"/>
    </location>
</feature>
<reference evidence="8 9" key="1">
    <citation type="journal article" date="2018" name="BMC Genomics">
        <title>Comparative genome analyses reveal sequence features reflecting distinct modes of host-adaptation between dicot and monocot powdery mildew.</title>
        <authorList>
            <person name="Wu Y."/>
            <person name="Ma X."/>
            <person name="Pan Z."/>
            <person name="Kale S.D."/>
            <person name="Song Y."/>
            <person name="King H."/>
            <person name="Zhang Q."/>
            <person name="Presley C."/>
            <person name="Deng X."/>
            <person name="Wei C.I."/>
            <person name="Xiao S."/>
        </authorList>
    </citation>
    <scope>NUCLEOTIDE SEQUENCE [LARGE SCALE GENOMIC DNA]</scope>
    <source>
        <strain evidence="8">UMSG3</strain>
    </source>
</reference>
<keyword evidence="2" id="KW-0805">Transcription regulation</keyword>
<keyword evidence="4" id="KW-0804">Transcription</keyword>
<dbReference type="SUPFAM" id="SSF57701">
    <property type="entry name" value="Zn2/Cys6 DNA-binding domain"/>
    <property type="match status" value="1"/>
</dbReference>
<feature type="region of interest" description="Disordered" evidence="6">
    <location>
        <begin position="193"/>
        <end position="213"/>
    </location>
</feature>
<dbReference type="STRING" id="62708.A0A420IK79"/>
<keyword evidence="5" id="KW-0539">Nucleus</keyword>
<evidence type="ECO:0000256" key="5">
    <source>
        <dbReference type="ARBA" id="ARBA00023242"/>
    </source>
</evidence>
<dbReference type="InterPro" id="IPR001138">
    <property type="entry name" value="Zn2Cys6_DnaBD"/>
</dbReference>
<dbReference type="GO" id="GO:0006351">
    <property type="term" value="P:DNA-templated transcription"/>
    <property type="evidence" value="ECO:0007669"/>
    <property type="project" value="InterPro"/>
</dbReference>
<evidence type="ECO:0000259" key="7">
    <source>
        <dbReference type="PROSITE" id="PS50048"/>
    </source>
</evidence>
<evidence type="ECO:0000256" key="4">
    <source>
        <dbReference type="ARBA" id="ARBA00023163"/>
    </source>
</evidence>
<evidence type="ECO:0000256" key="3">
    <source>
        <dbReference type="ARBA" id="ARBA00023125"/>
    </source>
</evidence>
<evidence type="ECO:0000313" key="8">
    <source>
        <dbReference type="EMBL" id="RKF74933.1"/>
    </source>
</evidence>
<feature type="region of interest" description="Disordered" evidence="6">
    <location>
        <begin position="80"/>
        <end position="108"/>
    </location>
</feature>
<evidence type="ECO:0000256" key="6">
    <source>
        <dbReference type="SAM" id="MobiDB-lite"/>
    </source>
</evidence>
<evidence type="ECO:0000313" key="9">
    <source>
        <dbReference type="Proteomes" id="UP000283383"/>
    </source>
</evidence>
<dbReference type="InterPro" id="IPR007219">
    <property type="entry name" value="XnlR_reg_dom"/>
</dbReference>
<gene>
    <name evidence="8" type="ORF">GcM3_087010</name>
</gene>
<evidence type="ECO:0000256" key="1">
    <source>
        <dbReference type="ARBA" id="ARBA00022723"/>
    </source>
</evidence>
<dbReference type="CDD" id="cd12148">
    <property type="entry name" value="fungal_TF_MHR"/>
    <property type="match status" value="1"/>
</dbReference>
<dbReference type="SMART" id="SM00906">
    <property type="entry name" value="Fungal_trans"/>
    <property type="match status" value="1"/>
</dbReference>
<dbReference type="GO" id="GO:0003677">
    <property type="term" value="F:DNA binding"/>
    <property type="evidence" value="ECO:0007669"/>
    <property type="project" value="UniProtKB-KW"/>
</dbReference>